<dbReference type="RefSeq" id="WP_203354657.1">
    <property type="nucleotide sequence ID" value="NZ_CP069127.1"/>
</dbReference>
<evidence type="ECO:0000313" key="2">
    <source>
        <dbReference type="Proteomes" id="UP000596248"/>
    </source>
</evidence>
<dbReference type="Gene3D" id="3.40.50.1820">
    <property type="entry name" value="alpha/beta hydrolase"/>
    <property type="match status" value="1"/>
</dbReference>
<gene>
    <name evidence="1" type="ORF">JNE38_29980</name>
</gene>
<accession>A0ABX7FPI8</accession>
<reference evidence="1 2" key="1">
    <citation type="submission" date="2021-01" db="EMBL/GenBank/DDBJ databases">
        <title>Identification of strong promoters based on the transcriptome of Brevibacillus choshinensis.</title>
        <authorList>
            <person name="Yao D."/>
            <person name="Zhang K."/>
            <person name="Wu J."/>
        </authorList>
    </citation>
    <scope>NUCLEOTIDE SEQUENCE [LARGE SCALE GENOMIC DNA]</scope>
    <source>
        <strain evidence="1 2">HPD31-SP3</strain>
    </source>
</reference>
<dbReference type="InterPro" id="IPR003386">
    <property type="entry name" value="LACT/PDAT_acylTrfase"/>
</dbReference>
<dbReference type="PANTHER" id="PTHR37946:SF1">
    <property type="entry name" value="SLL1969 PROTEIN"/>
    <property type="match status" value="1"/>
</dbReference>
<dbReference type="Pfam" id="PF02450">
    <property type="entry name" value="LCAT"/>
    <property type="match status" value="1"/>
</dbReference>
<dbReference type="SUPFAM" id="SSF53474">
    <property type="entry name" value="alpha/beta-Hydrolases"/>
    <property type="match status" value="1"/>
</dbReference>
<name>A0ABX7FPI8_BRECH</name>
<dbReference type="InterPro" id="IPR029058">
    <property type="entry name" value="AB_hydrolase_fold"/>
</dbReference>
<dbReference type="Proteomes" id="UP000596248">
    <property type="component" value="Chromosome"/>
</dbReference>
<dbReference type="EMBL" id="CP069127">
    <property type="protein sequence ID" value="QRG67604.1"/>
    <property type="molecule type" value="Genomic_DNA"/>
</dbReference>
<dbReference type="PANTHER" id="PTHR37946">
    <property type="entry name" value="SLL1969 PROTEIN"/>
    <property type="match status" value="1"/>
</dbReference>
<evidence type="ECO:0000313" key="1">
    <source>
        <dbReference type="EMBL" id="QRG67604.1"/>
    </source>
</evidence>
<proteinExistence type="predicted"/>
<keyword evidence="2" id="KW-1185">Reference proteome</keyword>
<protein>
    <submittedName>
        <fullName evidence="1">Acetyltransferase</fullName>
    </submittedName>
</protein>
<sequence>MQKMPIVFVPGLFGSMSDQIVSGTGDWNFGLAKTAYEPVISMLGNMGYRLGKELFIAFYDWRQPIAFTAEYLVQTIAWAKQVTGYGMVNVVCHSMGGLVARSYVQSDTYLGDVAQLIILATPNAGSPVSYCYWAGGKLPASVAPRKNLVELYMAVYLAYLERGLPRNKIEALHRNFPSLLDLAPARAYGDYLLEERDGMEMFVPYDYMLVKNRVLDELNSQMDVIPARGIPVTLVAGIGQSTIQYLKTVPSLSPVKWVDGRVVGSINSKMGDGNVMMDSVFALNGEKYVVEANHLDILTKSESILKYKLQ</sequence>
<organism evidence="1 2">
    <name type="scientific">Brevibacillus choshinensis</name>
    <dbReference type="NCBI Taxonomy" id="54911"/>
    <lineage>
        <taxon>Bacteria</taxon>
        <taxon>Bacillati</taxon>
        <taxon>Bacillota</taxon>
        <taxon>Bacilli</taxon>
        <taxon>Bacillales</taxon>
        <taxon>Paenibacillaceae</taxon>
        <taxon>Brevibacillus</taxon>
    </lineage>
</organism>